<dbReference type="PANTHER" id="PTHR10933">
    <property type="entry name" value="IMMUNOGLOBULIN-BINDING PROTEIN 1"/>
    <property type="match status" value="1"/>
</dbReference>
<dbReference type="InterPro" id="IPR038511">
    <property type="entry name" value="TAP42/TAP46-like_sf"/>
</dbReference>
<keyword evidence="3" id="KW-1185">Reference proteome</keyword>
<dbReference type="GO" id="GO:0005829">
    <property type="term" value="C:cytosol"/>
    <property type="evidence" value="ECO:0007669"/>
    <property type="project" value="TreeGrafter"/>
</dbReference>
<evidence type="ECO:0008006" key="4">
    <source>
        <dbReference type="Google" id="ProtNLM"/>
    </source>
</evidence>
<gene>
    <name evidence="2" type="ORF">LOD99_13860</name>
</gene>
<name>A0AAV7KJH8_9METZ</name>
<dbReference type="AlphaFoldDB" id="A0AAV7KJH8"/>
<dbReference type="GO" id="GO:0035303">
    <property type="term" value="P:regulation of dephosphorylation"/>
    <property type="evidence" value="ECO:0007669"/>
    <property type="project" value="TreeGrafter"/>
</dbReference>
<evidence type="ECO:0000313" key="2">
    <source>
        <dbReference type="EMBL" id="KAI6661138.1"/>
    </source>
</evidence>
<accession>A0AAV7KJH8</accession>
<dbReference type="InterPro" id="IPR007304">
    <property type="entry name" value="TAP46-like"/>
</dbReference>
<dbReference type="GO" id="GO:0009966">
    <property type="term" value="P:regulation of signal transduction"/>
    <property type="evidence" value="ECO:0007669"/>
    <property type="project" value="InterPro"/>
</dbReference>
<comment type="caution">
    <text evidence="2">The sequence shown here is derived from an EMBL/GenBank/DDBJ whole genome shotgun (WGS) entry which is preliminary data.</text>
</comment>
<dbReference type="GO" id="GO:0051721">
    <property type="term" value="F:protein phosphatase 2A binding"/>
    <property type="evidence" value="ECO:0007669"/>
    <property type="project" value="TreeGrafter"/>
</dbReference>
<feature type="compositionally biased region" description="Basic and acidic residues" evidence="1">
    <location>
        <begin position="302"/>
        <end position="329"/>
    </location>
</feature>
<evidence type="ECO:0000313" key="3">
    <source>
        <dbReference type="Proteomes" id="UP001165289"/>
    </source>
</evidence>
<reference evidence="2 3" key="1">
    <citation type="journal article" date="2023" name="BMC Biol.">
        <title>The compact genome of the sponge Oopsacas minuta (Hexactinellida) is lacking key metazoan core genes.</title>
        <authorList>
            <person name="Santini S."/>
            <person name="Schenkelaars Q."/>
            <person name="Jourda C."/>
            <person name="Duchesne M."/>
            <person name="Belahbib H."/>
            <person name="Rocher C."/>
            <person name="Selva M."/>
            <person name="Riesgo A."/>
            <person name="Vervoort M."/>
            <person name="Leys S.P."/>
            <person name="Kodjabachian L."/>
            <person name="Le Bivic A."/>
            <person name="Borchiellini C."/>
            <person name="Claverie J.M."/>
            <person name="Renard E."/>
        </authorList>
    </citation>
    <scope>NUCLEOTIDE SEQUENCE [LARGE SCALE GENOMIC DNA]</scope>
    <source>
        <strain evidence="2">SPO-2</strain>
    </source>
</reference>
<dbReference type="PANTHER" id="PTHR10933:SF9">
    <property type="entry name" value="IMMUNOGLOBULIN-BINDING PROTEIN 1"/>
    <property type="match status" value="1"/>
</dbReference>
<organism evidence="2 3">
    <name type="scientific">Oopsacas minuta</name>
    <dbReference type="NCBI Taxonomy" id="111878"/>
    <lineage>
        <taxon>Eukaryota</taxon>
        <taxon>Metazoa</taxon>
        <taxon>Porifera</taxon>
        <taxon>Hexactinellida</taxon>
        <taxon>Hexasterophora</taxon>
        <taxon>Lyssacinosida</taxon>
        <taxon>Leucopsacidae</taxon>
        <taxon>Oopsacas</taxon>
    </lineage>
</organism>
<dbReference type="Pfam" id="PF04177">
    <property type="entry name" value="TAP42"/>
    <property type="match status" value="1"/>
</dbReference>
<evidence type="ECO:0000256" key="1">
    <source>
        <dbReference type="SAM" id="MobiDB-lite"/>
    </source>
</evidence>
<feature type="region of interest" description="Disordered" evidence="1">
    <location>
        <begin position="271"/>
        <end position="339"/>
    </location>
</feature>
<sequence>MASLNSEDNSDEKLSDIFSEALKCQETIDNTDLASASLEYQNKVHEGIDLLIKATKMVNILSLFSVNEDLEETPTADLKYLLLPALLGSLTCQLNSKDRKQDLERAVIYYNDFLRRARDYSITCTMYNTTGEAVVDGRVSKELADAEATRADKIARFKAKKSLELRLKELNKNKHVDEATLREYTITTIRLWITRCVDELEATKRELEMLEYMEGREQEDPPVVLPSAPTKPILITRDMIQNKVFGAGYPSLPTMTVEEWHEKRIRDGVIPPEQIHVQERDMSKWVGKGPSKQIEEVPEGDGGNRSDENEEEAQRKKDILFDEFKDVNKKGSGNRKNRS</sequence>
<dbReference type="Gene3D" id="1.25.40.540">
    <property type="entry name" value="TAP42-like family"/>
    <property type="match status" value="1"/>
</dbReference>
<dbReference type="Proteomes" id="UP001165289">
    <property type="component" value="Unassembled WGS sequence"/>
</dbReference>
<proteinExistence type="predicted"/>
<protein>
    <recommendedName>
        <fullName evidence="4">Immunoglobulin-binding protein 1</fullName>
    </recommendedName>
</protein>
<dbReference type="EMBL" id="JAKMXF010000022">
    <property type="protein sequence ID" value="KAI6661138.1"/>
    <property type="molecule type" value="Genomic_DNA"/>
</dbReference>